<organism evidence="8 9">
    <name type="scientific">Pullulanibacillus camelliae</name>
    <dbReference type="NCBI Taxonomy" id="1707096"/>
    <lineage>
        <taxon>Bacteria</taxon>
        <taxon>Bacillati</taxon>
        <taxon>Bacillota</taxon>
        <taxon>Bacilli</taxon>
        <taxon>Bacillales</taxon>
        <taxon>Sporolactobacillaceae</taxon>
        <taxon>Pullulanibacillus</taxon>
    </lineage>
</organism>
<reference evidence="8" key="2">
    <citation type="submission" date="2020-09" db="EMBL/GenBank/DDBJ databases">
        <authorList>
            <person name="Sun Q."/>
            <person name="Zhou Y."/>
        </authorList>
    </citation>
    <scope>NUCLEOTIDE SEQUENCE</scope>
    <source>
        <strain evidence="8">CGMCC 1.15371</strain>
    </source>
</reference>
<keyword evidence="3 7" id="KW-0547">Nucleotide-binding</keyword>
<name>A0A8J3DWJ1_9BACL</name>
<comment type="caution">
    <text evidence="8">The sequence shown here is derived from an EMBL/GenBank/DDBJ whole genome shotgun (WGS) entry which is preliminary data.</text>
</comment>
<evidence type="ECO:0000256" key="1">
    <source>
        <dbReference type="ARBA" id="ARBA00022605"/>
    </source>
</evidence>
<dbReference type="EC" id="2.7.1.71" evidence="7"/>
<dbReference type="GO" id="GO:0008652">
    <property type="term" value="P:amino acid biosynthetic process"/>
    <property type="evidence" value="ECO:0007669"/>
    <property type="project" value="UniProtKB-KW"/>
</dbReference>
<keyword evidence="1 7" id="KW-0028">Amino-acid biosynthesis</keyword>
<dbReference type="UniPathway" id="UPA00053">
    <property type="reaction ID" value="UER00088"/>
</dbReference>
<evidence type="ECO:0000256" key="7">
    <source>
        <dbReference type="HAMAP-Rule" id="MF_00109"/>
    </source>
</evidence>
<dbReference type="GO" id="GO:0000287">
    <property type="term" value="F:magnesium ion binding"/>
    <property type="evidence" value="ECO:0007669"/>
    <property type="project" value="UniProtKB-UniRule"/>
</dbReference>
<dbReference type="Gene3D" id="3.40.50.300">
    <property type="entry name" value="P-loop containing nucleotide triphosphate hydrolases"/>
    <property type="match status" value="1"/>
</dbReference>
<dbReference type="GO" id="GO:0004765">
    <property type="term" value="F:shikimate kinase activity"/>
    <property type="evidence" value="ECO:0007669"/>
    <property type="project" value="UniProtKB-UniRule"/>
</dbReference>
<comment type="similarity">
    <text evidence="7">Belongs to the shikimate kinase family.</text>
</comment>
<protein>
    <recommendedName>
        <fullName evidence="7">Shikimate kinase</fullName>
        <shortName evidence="7">SK</shortName>
        <ecNumber evidence="7">2.7.1.71</ecNumber>
    </recommendedName>
</protein>
<dbReference type="AlphaFoldDB" id="A0A8J3DWJ1"/>
<sequence length="171" mass="19654">MNTIFLIGFMGAGKTTIGKNLSQRLSMNVVDTDDMIEKVCQKTINDIFKEEGEEAFRHHESTILKELSWPETIVTTGGGIIKNPENRQFMHQQGIVIYLHTDPRVVLERTADDDSRPLLAQNRKQRITRLLNERLPQYLEADYTVNTSMKSVDTITEEIAGFLARDRRFRA</sequence>
<feature type="binding site" evidence="7">
    <location>
        <position position="57"/>
    </location>
    <ligand>
        <name>substrate</name>
    </ligand>
</feature>
<dbReference type="InterPro" id="IPR027417">
    <property type="entry name" value="P-loop_NTPase"/>
</dbReference>
<keyword evidence="6 7" id="KW-0057">Aromatic amino acid biosynthesis</keyword>
<feature type="binding site" evidence="7">
    <location>
        <position position="15"/>
    </location>
    <ligand>
        <name>Mg(2+)</name>
        <dbReference type="ChEBI" id="CHEBI:18420"/>
    </ligand>
</feature>
<comment type="pathway">
    <text evidence="7">Metabolic intermediate biosynthesis; chorismate biosynthesis; chorismate from D-erythrose 4-phosphate and phosphoenolpyruvate: step 5/7.</text>
</comment>
<feature type="binding site" evidence="7">
    <location>
        <begin position="11"/>
        <end position="16"/>
    </location>
    <ligand>
        <name>ATP</name>
        <dbReference type="ChEBI" id="CHEBI:30616"/>
    </ligand>
</feature>
<evidence type="ECO:0000313" key="9">
    <source>
        <dbReference type="Proteomes" id="UP000628775"/>
    </source>
</evidence>
<feature type="binding site" evidence="7">
    <location>
        <position position="33"/>
    </location>
    <ligand>
        <name>substrate</name>
    </ligand>
</feature>
<keyword evidence="7" id="KW-0963">Cytoplasm</keyword>
<accession>A0A8J3DWJ1</accession>
<gene>
    <name evidence="7 8" type="primary">aroK</name>
    <name evidence="8" type="ORF">GCM10011391_26920</name>
</gene>
<comment type="subunit">
    <text evidence="7">Monomer.</text>
</comment>
<comment type="cofactor">
    <cofactor evidence="7">
        <name>Mg(2+)</name>
        <dbReference type="ChEBI" id="CHEBI:18420"/>
    </cofactor>
    <text evidence="7">Binds 1 Mg(2+) ion per subunit.</text>
</comment>
<dbReference type="Pfam" id="PF01202">
    <property type="entry name" value="SKI"/>
    <property type="match status" value="1"/>
</dbReference>
<keyword evidence="5 7" id="KW-0067">ATP-binding</keyword>
<proteinExistence type="inferred from homology"/>
<dbReference type="PANTHER" id="PTHR21087:SF16">
    <property type="entry name" value="SHIKIMATE KINASE 1, CHLOROPLASTIC"/>
    <property type="match status" value="1"/>
</dbReference>
<evidence type="ECO:0000256" key="3">
    <source>
        <dbReference type="ARBA" id="ARBA00022741"/>
    </source>
</evidence>
<dbReference type="GO" id="GO:0009423">
    <property type="term" value="P:chorismate biosynthetic process"/>
    <property type="evidence" value="ECO:0007669"/>
    <property type="project" value="UniProtKB-UniRule"/>
</dbReference>
<dbReference type="CDD" id="cd00464">
    <property type="entry name" value="SK"/>
    <property type="match status" value="1"/>
</dbReference>
<keyword evidence="7" id="KW-0479">Metal-binding</keyword>
<dbReference type="GO" id="GO:0005524">
    <property type="term" value="F:ATP binding"/>
    <property type="evidence" value="ECO:0007669"/>
    <property type="project" value="UniProtKB-UniRule"/>
</dbReference>
<keyword evidence="2 7" id="KW-0808">Transferase</keyword>
<comment type="caution">
    <text evidence="7">Lacks conserved residue(s) required for the propagation of feature annotation.</text>
</comment>
<feature type="binding site" evidence="7">
    <location>
        <position position="78"/>
    </location>
    <ligand>
        <name>substrate</name>
    </ligand>
</feature>
<evidence type="ECO:0000256" key="4">
    <source>
        <dbReference type="ARBA" id="ARBA00022777"/>
    </source>
</evidence>
<comment type="function">
    <text evidence="7">Catalyzes the specific phosphorylation of the 3-hydroxyl group of shikimic acid using ATP as a cosubstrate.</text>
</comment>
<keyword evidence="4 7" id="KW-0418">Kinase</keyword>
<dbReference type="InterPro" id="IPR031322">
    <property type="entry name" value="Shikimate/glucono_kinase"/>
</dbReference>
<dbReference type="InterPro" id="IPR000623">
    <property type="entry name" value="Shikimate_kinase/TSH1"/>
</dbReference>
<dbReference type="RefSeq" id="WP_188695027.1">
    <property type="nucleotide sequence ID" value="NZ_BMIR01000013.1"/>
</dbReference>
<dbReference type="SUPFAM" id="SSF52540">
    <property type="entry name" value="P-loop containing nucleoside triphosphate hydrolases"/>
    <property type="match status" value="1"/>
</dbReference>
<keyword evidence="7" id="KW-0460">Magnesium</keyword>
<feature type="binding site" evidence="7">
    <location>
        <position position="134"/>
    </location>
    <ligand>
        <name>substrate</name>
    </ligand>
</feature>
<evidence type="ECO:0000313" key="8">
    <source>
        <dbReference type="EMBL" id="GGE46691.1"/>
    </source>
</evidence>
<comment type="catalytic activity">
    <reaction evidence="7">
        <text>shikimate + ATP = 3-phosphoshikimate + ADP + H(+)</text>
        <dbReference type="Rhea" id="RHEA:13121"/>
        <dbReference type="ChEBI" id="CHEBI:15378"/>
        <dbReference type="ChEBI" id="CHEBI:30616"/>
        <dbReference type="ChEBI" id="CHEBI:36208"/>
        <dbReference type="ChEBI" id="CHEBI:145989"/>
        <dbReference type="ChEBI" id="CHEBI:456216"/>
        <dbReference type="EC" id="2.7.1.71"/>
    </reaction>
</comment>
<dbReference type="GO" id="GO:0005829">
    <property type="term" value="C:cytosol"/>
    <property type="evidence" value="ECO:0007669"/>
    <property type="project" value="TreeGrafter"/>
</dbReference>
<comment type="subcellular location">
    <subcellularLocation>
        <location evidence="7">Cytoplasm</location>
    </subcellularLocation>
</comment>
<evidence type="ECO:0000256" key="5">
    <source>
        <dbReference type="ARBA" id="ARBA00022840"/>
    </source>
</evidence>
<dbReference type="HAMAP" id="MF_00109">
    <property type="entry name" value="Shikimate_kinase"/>
    <property type="match status" value="1"/>
</dbReference>
<dbReference type="Proteomes" id="UP000628775">
    <property type="component" value="Unassembled WGS sequence"/>
</dbReference>
<dbReference type="PRINTS" id="PR01100">
    <property type="entry name" value="SHIKIMTKNASE"/>
</dbReference>
<evidence type="ECO:0000256" key="2">
    <source>
        <dbReference type="ARBA" id="ARBA00022679"/>
    </source>
</evidence>
<dbReference type="PANTHER" id="PTHR21087">
    <property type="entry name" value="SHIKIMATE KINASE"/>
    <property type="match status" value="1"/>
</dbReference>
<dbReference type="GO" id="GO:0009073">
    <property type="term" value="P:aromatic amino acid family biosynthetic process"/>
    <property type="evidence" value="ECO:0007669"/>
    <property type="project" value="UniProtKB-KW"/>
</dbReference>
<evidence type="ECO:0000256" key="6">
    <source>
        <dbReference type="ARBA" id="ARBA00023141"/>
    </source>
</evidence>
<dbReference type="EMBL" id="BMIR01000013">
    <property type="protein sequence ID" value="GGE46691.1"/>
    <property type="molecule type" value="Genomic_DNA"/>
</dbReference>
<keyword evidence="9" id="KW-1185">Reference proteome</keyword>
<reference evidence="8" key="1">
    <citation type="journal article" date="2014" name="Int. J. Syst. Evol. Microbiol.">
        <title>Complete genome sequence of Corynebacterium casei LMG S-19264T (=DSM 44701T), isolated from a smear-ripened cheese.</title>
        <authorList>
            <consortium name="US DOE Joint Genome Institute (JGI-PGF)"/>
            <person name="Walter F."/>
            <person name="Albersmeier A."/>
            <person name="Kalinowski J."/>
            <person name="Ruckert C."/>
        </authorList>
    </citation>
    <scope>NUCLEOTIDE SEQUENCE</scope>
    <source>
        <strain evidence="8">CGMCC 1.15371</strain>
    </source>
</reference>
<feature type="binding site" evidence="7">
    <location>
        <position position="116"/>
    </location>
    <ligand>
        <name>ATP</name>
        <dbReference type="ChEBI" id="CHEBI:30616"/>
    </ligand>
</feature>